<dbReference type="GO" id="GO:0006884">
    <property type="term" value="P:cell volume homeostasis"/>
    <property type="evidence" value="ECO:0007669"/>
    <property type="project" value="TreeGrafter"/>
</dbReference>
<dbReference type="GO" id="GO:0015379">
    <property type="term" value="F:potassium:chloride symporter activity"/>
    <property type="evidence" value="ECO:0007669"/>
    <property type="project" value="TreeGrafter"/>
</dbReference>
<dbReference type="Gene3D" id="1.20.1740.10">
    <property type="entry name" value="Amino acid/polyamine transporter I"/>
    <property type="match status" value="1"/>
</dbReference>
<feature type="region of interest" description="Disordered" evidence="8">
    <location>
        <begin position="17"/>
        <end position="43"/>
    </location>
</feature>
<feature type="transmembrane region" description="Helical" evidence="9">
    <location>
        <begin position="318"/>
        <end position="341"/>
    </location>
</feature>
<dbReference type="PANTHER" id="PTHR11827">
    <property type="entry name" value="SOLUTE CARRIER FAMILY 12, CATION COTRANSPORTERS"/>
    <property type="match status" value="1"/>
</dbReference>
<sequence>VMSERTPLLHYRLSTSVNESGDHGPNPGSSVEANQALARRRPQSQPQKLSTFFGVVIPTLLSMFSVVVFLRIGFVVGQCGLYQTVAMLLVAYFIISMTVLSVCAISTNGALDAGGAYYMISRALGPEFGGSIGLMFFLANVCGSALYVLGLVEAMLATFGAVEDTATHGIAYEVMPTGYWWSLLYGTAILLLCLLVCLVGAHIYAKATFLIFLVVMLVLGTIFVSFFAVGPRVVALPPSAAGNSTSPTSANFTGFKLDTLMGNLQADYTVDYTTGVMMSFATVFAVMFNGCTGIMAGSNMSGDLKSPSASIPRGTITAVIFTFITYILLSVMVACSCDRLLLQRDYSFLRDINVWRPFVTIGVYSSTLSAAMSNLIGASRILYALARDDLFGKVLSPAKRTSGSGNPWVSVLISWFLVQLVLFSGKLNTIASIVTIFFLLVYAAVDLACLALEWASAPNFRCLFNLSMKYVCVSAVILISVCPCVFVCVLLPNTLVLGFYDDHPPQDSLHDILFMSGSSSDGLGPSQDPEDFQALPLHFPALRNINTGGAKSLDAQEYVSVVADAVKMLKNVALARGFGAFERDGCVKVGRGGVFVDVWPVNLLRPDSSSYVDTCSLFLLQMACILTMTRAWGKAKLRLFLCVEEGRSLKGAKQKLGLLLRELRMKADIHTITWDKQVELHWQRQSHRPAKEDQVGGEDDCDYANSYHSNTTRLSNDYLQAVNRLILDQPHTPPAVRFLYLPRPPADTGRYRSYLEQLELLTRDLGPTLLIHGVTPVITTDL</sequence>
<evidence type="ECO:0000256" key="3">
    <source>
        <dbReference type="ARBA" id="ARBA00019359"/>
    </source>
</evidence>
<keyword evidence="6 9" id="KW-1133">Transmembrane helix</keyword>
<evidence type="ECO:0000256" key="5">
    <source>
        <dbReference type="ARBA" id="ARBA00022692"/>
    </source>
</evidence>
<accession>A0AAY4DER3</accession>
<feature type="domain" description="Amino acid permease/ SLC12A" evidence="10">
    <location>
        <begin position="54"/>
        <end position="489"/>
    </location>
</feature>
<feature type="transmembrane region" description="Helical" evidence="9">
    <location>
        <begin position="208"/>
        <end position="229"/>
    </location>
</feature>
<feature type="transmembrane region" description="Helical" evidence="9">
    <location>
        <begin position="86"/>
        <end position="111"/>
    </location>
</feature>
<keyword evidence="4" id="KW-0813">Transport</keyword>
<feature type="transmembrane region" description="Helical" evidence="9">
    <location>
        <begin position="132"/>
        <end position="159"/>
    </location>
</feature>
<evidence type="ECO:0000256" key="7">
    <source>
        <dbReference type="ARBA" id="ARBA00023136"/>
    </source>
</evidence>
<evidence type="ECO:0000313" key="12">
    <source>
        <dbReference type="Proteomes" id="UP000694580"/>
    </source>
</evidence>
<dbReference type="InterPro" id="IPR004842">
    <property type="entry name" value="SLC12A_fam"/>
</dbReference>
<evidence type="ECO:0000256" key="1">
    <source>
        <dbReference type="ARBA" id="ARBA00004141"/>
    </source>
</evidence>
<dbReference type="PANTHER" id="PTHR11827:SF96">
    <property type="entry name" value="SOLUTE CARRIER FAMILY 12 MEMBER 9"/>
    <property type="match status" value="1"/>
</dbReference>
<evidence type="ECO:0000259" key="10">
    <source>
        <dbReference type="Pfam" id="PF00324"/>
    </source>
</evidence>
<dbReference type="GO" id="GO:0016020">
    <property type="term" value="C:membrane"/>
    <property type="evidence" value="ECO:0007669"/>
    <property type="project" value="UniProtKB-SubCell"/>
</dbReference>
<feature type="transmembrane region" description="Helical" evidence="9">
    <location>
        <begin position="430"/>
        <end position="452"/>
    </location>
</feature>
<dbReference type="GeneTree" id="ENSGT00940000164152"/>
<evidence type="ECO:0000256" key="6">
    <source>
        <dbReference type="ARBA" id="ARBA00022989"/>
    </source>
</evidence>
<name>A0AAY4DER3_9TELE</name>
<feature type="transmembrane region" description="Helical" evidence="9">
    <location>
        <begin position="49"/>
        <end position="74"/>
    </location>
</feature>
<comment type="subcellular location">
    <subcellularLocation>
        <location evidence="1">Membrane</location>
        <topology evidence="1">Multi-pass membrane protein</topology>
    </subcellularLocation>
</comment>
<evidence type="ECO:0000313" key="11">
    <source>
        <dbReference type="Ensembl" id="ENSDCDP00010042741.1"/>
    </source>
</evidence>
<dbReference type="GO" id="GO:0055075">
    <property type="term" value="P:potassium ion homeostasis"/>
    <property type="evidence" value="ECO:0007669"/>
    <property type="project" value="TreeGrafter"/>
</dbReference>
<keyword evidence="5 9" id="KW-0812">Transmembrane</keyword>
<comment type="similarity">
    <text evidence="2">Belongs to the SLC12A transporter family.</text>
</comment>
<dbReference type="InterPro" id="IPR004841">
    <property type="entry name" value="AA-permease/SLC12A_dom"/>
</dbReference>
<reference evidence="11" key="2">
    <citation type="submission" date="2025-08" db="UniProtKB">
        <authorList>
            <consortium name="Ensembl"/>
        </authorList>
    </citation>
    <scope>IDENTIFICATION</scope>
</reference>
<dbReference type="FunFam" id="1.20.1740.10:FF:000013">
    <property type="entry name" value="Solute carrier family 12 member"/>
    <property type="match status" value="1"/>
</dbReference>
<dbReference type="Pfam" id="PF00324">
    <property type="entry name" value="AA_permease"/>
    <property type="match status" value="1"/>
</dbReference>
<dbReference type="AlphaFoldDB" id="A0AAY4DER3"/>
<dbReference type="Proteomes" id="UP000694580">
    <property type="component" value="Chromosome 19"/>
</dbReference>
<organism evidence="11 12">
    <name type="scientific">Denticeps clupeoides</name>
    <name type="common">denticle herring</name>
    <dbReference type="NCBI Taxonomy" id="299321"/>
    <lineage>
        <taxon>Eukaryota</taxon>
        <taxon>Metazoa</taxon>
        <taxon>Chordata</taxon>
        <taxon>Craniata</taxon>
        <taxon>Vertebrata</taxon>
        <taxon>Euteleostomi</taxon>
        <taxon>Actinopterygii</taxon>
        <taxon>Neopterygii</taxon>
        <taxon>Teleostei</taxon>
        <taxon>Clupei</taxon>
        <taxon>Clupeiformes</taxon>
        <taxon>Denticipitoidei</taxon>
        <taxon>Denticipitidae</taxon>
        <taxon>Denticeps</taxon>
    </lineage>
</organism>
<gene>
    <name evidence="11" type="primary">zgc:153039</name>
</gene>
<keyword evidence="12" id="KW-1185">Reference proteome</keyword>
<feature type="transmembrane region" description="Helical" evidence="9">
    <location>
        <begin position="276"/>
        <end position="297"/>
    </location>
</feature>
<evidence type="ECO:0000256" key="9">
    <source>
        <dbReference type="SAM" id="Phobius"/>
    </source>
</evidence>
<evidence type="ECO:0000256" key="2">
    <source>
        <dbReference type="ARBA" id="ARBA00010593"/>
    </source>
</evidence>
<feature type="transmembrane region" description="Helical" evidence="9">
    <location>
        <begin position="179"/>
        <end position="201"/>
    </location>
</feature>
<dbReference type="Ensembl" id="ENSDCDT00010052786.1">
    <property type="protein sequence ID" value="ENSDCDP00010042741.1"/>
    <property type="gene ID" value="ENSDCDG00010026834.1"/>
</dbReference>
<evidence type="ECO:0000256" key="4">
    <source>
        <dbReference type="ARBA" id="ARBA00022448"/>
    </source>
</evidence>
<dbReference type="GO" id="GO:0055064">
    <property type="term" value="P:chloride ion homeostasis"/>
    <property type="evidence" value="ECO:0007669"/>
    <property type="project" value="TreeGrafter"/>
</dbReference>
<keyword evidence="7 9" id="KW-0472">Membrane</keyword>
<reference evidence="11 12" key="1">
    <citation type="submission" date="2020-06" db="EMBL/GenBank/DDBJ databases">
        <authorList>
            <consortium name="Wellcome Sanger Institute Data Sharing"/>
        </authorList>
    </citation>
    <scope>NUCLEOTIDE SEQUENCE [LARGE SCALE GENOMIC DNA]</scope>
</reference>
<feature type="transmembrane region" description="Helical" evidence="9">
    <location>
        <begin position="473"/>
        <end position="500"/>
    </location>
</feature>
<proteinExistence type="inferred from homology"/>
<feature type="transmembrane region" description="Helical" evidence="9">
    <location>
        <begin position="361"/>
        <end position="386"/>
    </location>
</feature>
<evidence type="ECO:0000256" key="8">
    <source>
        <dbReference type="SAM" id="MobiDB-lite"/>
    </source>
</evidence>
<protein>
    <recommendedName>
        <fullName evidence="3">Solute carrier family 12 member 9</fullName>
    </recommendedName>
</protein>
<reference evidence="11" key="3">
    <citation type="submission" date="2025-09" db="UniProtKB">
        <authorList>
            <consortium name="Ensembl"/>
        </authorList>
    </citation>
    <scope>IDENTIFICATION</scope>
</reference>